<organism evidence="7 8">
    <name type="scientific">Smittium angustum</name>
    <dbReference type="NCBI Taxonomy" id="133377"/>
    <lineage>
        <taxon>Eukaryota</taxon>
        <taxon>Fungi</taxon>
        <taxon>Fungi incertae sedis</taxon>
        <taxon>Zoopagomycota</taxon>
        <taxon>Kickxellomycotina</taxon>
        <taxon>Harpellomycetes</taxon>
        <taxon>Harpellales</taxon>
        <taxon>Legeriomycetaceae</taxon>
        <taxon>Smittium</taxon>
    </lineage>
</organism>
<dbReference type="CDD" id="cd00200">
    <property type="entry name" value="WD40"/>
    <property type="match status" value="1"/>
</dbReference>
<evidence type="ECO:0000256" key="3">
    <source>
        <dbReference type="PROSITE-ProRule" id="PRU00042"/>
    </source>
</evidence>
<dbReference type="SMART" id="SM00320">
    <property type="entry name" value="WD40"/>
    <property type="match status" value="7"/>
</dbReference>
<dbReference type="InterPro" id="IPR052234">
    <property type="entry name" value="U5_snRNP_Component"/>
</dbReference>
<evidence type="ECO:0000256" key="5">
    <source>
        <dbReference type="SAM" id="MobiDB-lite"/>
    </source>
</evidence>
<dbReference type="Pfam" id="PF00400">
    <property type="entry name" value="WD40"/>
    <property type="match status" value="4"/>
</dbReference>
<dbReference type="PROSITE" id="PS50294">
    <property type="entry name" value="WD_REPEATS_REGION"/>
    <property type="match status" value="1"/>
</dbReference>
<dbReference type="SUPFAM" id="SSF50978">
    <property type="entry name" value="WD40 repeat-like"/>
    <property type="match status" value="1"/>
</dbReference>
<feature type="compositionally biased region" description="Polar residues" evidence="5">
    <location>
        <begin position="757"/>
        <end position="782"/>
    </location>
</feature>
<evidence type="ECO:0000256" key="2">
    <source>
        <dbReference type="ARBA" id="ARBA00022737"/>
    </source>
</evidence>
<keyword evidence="3" id="KW-0479">Metal-binding</keyword>
<evidence type="ECO:0000256" key="4">
    <source>
        <dbReference type="PROSITE-ProRule" id="PRU00221"/>
    </source>
</evidence>
<sequence>MESKRKASSIDQDQLQEQNTAQNVSSALIKKAKTEDRIQDENTQLISVNTSHSTLSKPIKYKVKRTSSLTAPNMMLSGHEGEVLSCKFSPNGEHLASSSMDKSILFWKTTGDCQNYGMLKPHNNAILEVAWSFDGYRIVSGSADKTVVISDARTGTRIKKYREHTKIVNSISVQSKYSGGSDMVASGSDDGFAMIWDSRQRKSVEQIDYKLPVTAVCYSLAGDMLFLGSVDGLITAWDTRKNSAAYTLGGHIDTVTGLAISPLTGNYLLSNSLDSMLSLYDVRPFCANPSRIENIYYGAPHIMGNNLIRPAFSKDEERIACGGFDRCVSIWKTKSGELIYKLPGHKGTVNQVDFHPKEPVLASCSVDRTIFVGELDSMALISNPPTLERIDSIQDAQSTVNQIKPKDINTLPSSNTLSQPDIVPSRSDSPLINRITRNRSKSHPTATCPVLNKAESSPTVILTPESTSAQKSTESTGRKTVIKKSSLKNPQKRRGTTIYTCSICMDEFSRKEHFYRHERKHSGYTPYACLYPGCIAEFTRYDNMVQHTPKHKYKGYVFDLKNIKNETFGLPAKRKPQSSKVFGETALPPIQNPIHLNNIKETSTPIKLQRNTGKNSKITSIENLIHSSNQTHRIANYDETSTTSYIIYSTSHNTSSRFNPIIINEASYYDSRSQTSPPDFSFLIPSSSRNTNNNQNHYTYGNHGVYQHAREITANYSVVDNSAGTPPNTATTSTFQNKKSDEISEKESSKGKKRVSGDNNQSGSNNRKKSNQNSISNSGTFGNQKKNVQKKPAKKNELGFRRNKKSNLMNLLVYENYQYQYIGNSFPVFNSV</sequence>
<dbReference type="AlphaFoldDB" id="A0A2U1IW58"/>
<feature type="region of interest" description="Disordered" evidence="5">
    <location>
        <begin position="719"/>
        <end position="801"/>
    </location>
</feature>
<feature type="region of interest" description="Disordered" evidence="5">
    <location>
        <begin position="406"/>
        <end position="429"/>
    </location>
</feature>
<evidence type="ECO:0000313" key="7">
    <source>
        <dbReference type="EMBL" id="PVZ97039.1"/>
    </source>
</evidence>
<feature type="compositionally biased region" description="Polar residues" evidence="5">
    <location>
        <begin position="719"/>
        <end position="737"/>
    </location>
</feature>
<dbReference type="PANTHER" id="PTHR44006:SF1">
    <property type="entry name" value="U5 SMALL NUCLEAR RIBONUCLEOPROTEIN 40 KDA PROTEIN"/>
    <property type="match status" value="1"/>
</dbReference>
<evidence type="ECO:0000313" key="8">
    <source>
        <dbReference type="Proteomes" id="UP000245591"/>
    </source>
</evidence>
<dbReference type="PANTHER" id="PTHR44006">
    <property type="entry name" value="U5 SMALL NUCLEAR RIBONUCLEOPROTEIN 40 KDA PROTEIN"/>
    <property type="match status" value="1"/>
</dbReference>
<feature type="region of interest" description="Disordered" evidence="5">
    <location>
        <begin position="465"/>
        <end position="489"/>
    </location>
</feature>
<dbReference type="PROSITE" id="PS50157">
    <property type="entry name" value="ZINC_FINGER_C2H2_2"/>
    <property type="match status" value="1"/>
</dbReference>
<comment type="caution">
    <text evidence="7">The sequence shown here is derived from an EMBL/GenBank/DDBJ whole genome shotgun (WGS) entry which is preliminary data.</text>
</comment>
<dbReference type="EMBL" id="MBFU01001021">
    <property type="protein sequence ID" value="PVZ97039.1"/>
    <property type="molecule type" value="Genomic_DNA"/>
</dbReference>
<evidence type="ECO:0000256" key="1">
    <source>
        <dbReference type="ARBA" id="ARBA00022574"/>
    </source>
</evidence>
<feature type="region of interest" description="Disordered" evidence="5">
    <location>
        <begin position="1"/>
        <end position="24"/>
    </location>
</feature>
<feature type="compositionally biased region" description="Polar residues" evidence="5">
    <location>
        <begin position="465"/>
        <end position="475"/>
    </location>
</feature>
<evidence type="ECO:0000259" key="6">
    <source>
        <dbReference type="PROSITE" id="PS50157"/>
    </source>
</evidence>
<keyword evidence="8" id="KW-1185">Reference proteome</keyword>
<feature type="repeat" description="WD" evidence="4">
    <location>
        <begin position="213"/>
        <end position="247"/>
    </location>
</feature>
<dbReference type="InterPro" id="IPR001680">
    <property type="entry name" value="WD40_rpt"/>
</dbReference>
<accession>A0A2U1IW58</accession>
<feature type="domain" description="C2H2-type" evidence="6">
    <location>
        <begin position="499"/>
        <end position="526"/>
    </location>
</feature>
<protein>
    <recommendedName>
        <fullName evidence="6">C2H2-type domain-containing protein</fullName>
    </recommendedName>
</protein>
<feature type="repeat" description="WD" evidence="4">
    <location>
        <begin position="76"/>
        <end position="108"/>
    </location>
</feature>
<feature type="repeat" description="WD" evidence="4">
    <location>
        <begin position="342"/>
        <end position="383"/>
    </location>
</feature>
<feature type="repeat" description="WD" evidence="4">
    <location>
        <begin position="248"/>
        <end position="283"/>
    </location>
</feature>
<dbReference type="InterPro" id="IPR036322">
    <property type="entry name" value="WD40_repeat_dom_sf"/>
</dbReference>
<keyword evidence="2" id="KW-0677">Repeat</keyword>
<name>A0A2U1IW58_SMIAN</name>
<dbReference type="Gene3D" id="3.30.160.60">
    <property type="entry name" value="Classic Zinc Finger"/>
    <property type="match status" value="1"/>
</dbReference>
<keyword evidence="3" id="KW-0862">Zinc</keyword>
<keyword evidence="1 4" id="KW-0853">WD repeat</keyword>
<keyword evidence="3" id="KW-0863">Zinc-finger</keyword>
<feature type="repeat" description="WD" evidence="4">
    <location>
        <begin position="161"/>
        <end position="206"/>
    </location>
</feature>
<dbReference type="GO" id="GO:0003723">
    <property type="term" value="F:RNA binding"/>
    <property type="evidence" value="ECO:0007669"/>
    <property type="project" value="TreeGrafter"/>
</dbReference>
<dbReference type="SMART" id="SM00355">
    <property type="entry name" value="ZnF_C2H2"/>
    <property type="match status" value="2"/>
</dbReference>
<dbReference type="InterPro" id="IPR013087">
    <property type="entry name" value="Znf_C2H2_type"/>
</dbReference>
<feature type="compositionally biased region" description="Polar residues" evidence="5">
    <location>
        <begin position="9"/>
        <end position="24"/>
    </location>
</feature>
<feature type="repeat" description="WD" evidence="4">
    <location>
        <begin position="119"/>
        <end position="160"/>
    </location>
</feature>
<dbReference type="PROSITE" id="PS50082">
    <property type="entry name" value="WD_REPEATS_2"/>
    <property type="match status" value="6"/>
</dbReference>
<dbReference type="Proteomes" id="UP000245591">
    <property type="component" value="Unassembled WGS sequence"/>
</dbReference>
<reference evidence="7 8" key="1">
    <citation type="journal article" date="2018" name="MBio">
        <title>Comparative Genomics Reveals the Core Gene Toolbox for the Fungus-Insect Symbiosis.</title>
        <authorList>
            <person name="Wang Y."/>
            <person name="Stata M."/>
            <person name="Wang W."/>
            <person name="Stajich J.E."/>
            <person name="White M.M."/>
            <person name="Moncalvo J.M."/>
        </authorList>
    </citation>
    <scope>NUCLEOTIDE SEQUENCE [LARGE SCALE GENOMIC DNA]</scope>
    <source>
        <strain evidence="7 8">AUS-126-30</strain>
    </source>
</reference>
<feature type="compositionally biased region" description="Polar residues" evidence="5">
    <location>
        <begin position="410"/>
        <end position="419"/>
    </location>
</feature>
<proteinExistence type="predicted"/>
<dbReference type="GO" id="GO:0071013">
    <property type="term" value="C:catalytic step 2 spliceosome"/>
    <property type="evidence" value="ECO:0007669"/>
    <property type="project" value="TreeGrafter"/>
</dbReference>
<gene>
    <name evidence="7" type="ORF">BB558_007028</name>
</gene>
<feature type="compositionally biased region" description="Basic and acidic residues" evidence="5">
    <location>
        <begin position="738"/>
        <end position="750"/>
    </location>
</feature>
<dbReference type="InterPro" id="IPR036236">
    <property type="entry name" value="Znf_C2H2_sf"/>
</dbReference>
<dbReference type="Gene3D" id="2.130.10.10">
    <property type="entry name" value="YVTN repeat-like/Quinoprotein amine dehydrogenase"/>
    <property type="match status" value="1"/>
</dbReference>
<dbReference type="SUPFAM" id="SSF57667">
    <property type="entry name" value="beta-beta-alpha zinc fingers"/>
    <property type="match status" value="1"/>
</dbReference>
<feature type="compositionally biased region" description="Basic residues" evidence="5">
    <location>
        <begin position="480"/>
        <end position="489"/>
    </location>
</feature>
<dbReference type="InterPro" id="IPR015943">
    <property type="entry name" value="WD40/YVTN_repeat-like_dom_sf"/>
</dbReference>
<dbReference type="GO" id="GO:0008270">
    <property type="term" value="F:zinc ion binding"/>
    <property type="evidence" value="ECO:0007669"/>
    <property type="project" value="UniProtKB-KW"/>
</dbReference>
<dbReference type="PROSITE" id="PS00028">
    <property type="entry name" value="ZINC_FINGER_C2H2_1"/>
    <property type="match status" value="2"/>
</dbReference>